<dbReference type="OrthoDB" id="300230at2157"/>
<dbReference type="AlphaFoldDB" id="A0A1H6SDG6"/>
<protein>
    <submittedName>
        <fullName evidence="1">Uncharacterized protein</fullName>
    </submittedName>
</protein>
<evidence type="ECO:0000313" key="2">
    <source>
        <dbReference type="Proteomes" id="UP000198888"/>
    </source>
</evidence>
<dbReference type="RefSeq" id="WP_089671338.1">
    <property type="nucleotide sequence ID" value="NZ_CP024845.1"/>
</dbReference>
<proteinExistence type="predicted"/>
<reference evidence="1 2" key="1">
    <citation type="submission" date="2016-10" db="EMBL/GenBank/DDBJ databases">
        <authorList>
            <person name="de Groot N.N."/>
        </authorList>
    </citation>
    <scope>NUCLEOTIDE SEQUENCE [LARGE SCALE GENOMIC DNA]</scope>
    <source>
        <strain evidence="1 2">DSM 22187</strain>
    </source>
</reference>
<dbReference type="Proteomes" id="UP000198888">
    <property type="component" value="Unassembled WGS sequence"/>
</dbReference>
<organism evidence="1 2">
    <name type="scientific">Halohasta litchfieldiae</name>
    <dbReference type="NCBI Taxonomy" id="1073996"/>
    <lineage>
        <taxon>Archaea</taxon>
        <taxon>Methanobacteriati</taxon>
        <taxon>Methanobacteriota</taxon>
        <taxon>Stenosarchaea group</taxon>
        <taxon>Halobacteria</taxon>
        <taxon>Halobacteriales</taxon>
        <taxon>Haloferacaceae</taxon>
        <taxon>Halohasta</taxon>
    </lineage>
</organism>
<dbReference type="GeneID" id="35004014"/>
<dbReference type="KEGG" id="hae:halTADL_3248"/>
<evidence type="ECO:0000313" key="1">
    <source>
        <dbReference type="EMBL" id="SEI66178.1"/>
    </source>
</evidence>
<sequence length="197" mass="22021">MTIPPPSVPESQLVDWRQTEQIVQTPFSTPIVSVVAHTCVYDADHQELRASTGIDEPWRFFFASRIRLDPPKRPSSLLTALVRRKVSATFVDRLSERGFEQIRKSGTEQVTIGDNEGVRYRYRARCRLMVESTTLELPVEGYLAVWADEEYHVAGGAFPAGRPTRGSPELASKLAEHIDPAAAREELLALIEGCGEQ</sequence>
<dbReference type="Pfam" id="PF20127">
    <property type="entry name" value="DUF6517"/>
    <property type="match status" value="1"/>
</dbReference>
<dbReference type="EMBL" id="FNYR01000005">
    <property type="protein sequence ID" value="SEI66178.1"/>
    <property type="molecule type" value="Genomic_DNA"/>
</dbReference>
<dbReference type="STRING" id="1073996.SAMN05444271_10539"/>
<accession>A0A1H6SDG6</accession>
<keyword evidence="2" id="KW-1185">Reference proteome</keyword>
<gene>
    <name evidence="1" type="ORF">SAMN05444271_10539</name>
</gene>
<accession>A0A2H4Q6G6</accession>
<dbReference type="InterPro" id="IPR045396">
    <property type="entry name" value="DUF6517"/>
</dbReference>
<name>A0A1H6SDG6_9EURY</name>